<sequence>MTTLAWNAFRDILFLPYFPYLEKEKYEWEYKSIRRLDEETSMDFMNRFLRLTDRIVNTKFTDVAQVTNAARNIKIMRAKSGQETRGTNTAIVYDHQNHQHRGLIKDLMIEGTMIDMEIVTDINGRRDIYGNNDRHGNNDRRNRHGNNDRHDKMATTSRGCGDIRIGRFGAKNMVVLLGHQARGNIWIMPHLPHITFVGNSVWERRVIGLSVLALHVESLSIWLKIVRKVVRATRKMGTTSNMLDGENLDKLKEKGDPGILVGYSTQSKGYRVYNKITQLIVESIHLRFDEIKEMSETSVANDTSGLVSQRQKASDYDNSDPDPQLQNVFPLVDTTAPSQQKLDIMFGPLYDEFFTMGTSSVSKSSSPTNNSTQQDTLPPTNIHPTSEPSTPKNVHAEEKTIIKQKMNLPILSIHRNPSKQVQIRRQLATDPEMCMFALTVSIVESKTIKEAMADSAWIEAMREEIHQFDRLQAWELEEGIDFKESFALVARLETVWIFIAYAAHKSFPIYQMDVKTIFLNGPLKEEVYVAQPNTFVDPDHLDKVYRLRKALYGLKLALGAWTSDPPIPMRYLYQSGQDSGFELTAFLDADHARFVDTRKSTSGGIQFLGDKLVSWMSKKQDCTAMSSAKAEYVVLSASYVQVMWMRTQLKDYGFNYNKIPLYYDSQSAIAISCNPMQDSRTKHIYTRYHFIKEHVENSIIELYFVRTEYQLADMFTKALLEDRGSNTLSWKPCQEDSLNLPDHSTKDGGAASFQLKSNSLLHAYTQAIKTYYKHQDSRIMKDQELTTKTSANSNIKDNSSKTKLQGRLLASFLDDEKYERQGIFFAHDLVVQLKAYCDSDWASCPMTKRSTTGYCVLLGDSTISWKSKK</sequence>
<feature type="domain" description="Reverse transcriptase Ty1/copia-type" evidence="2">
    <location>
        <begin position="474"/>
        <end position="562"/>
    </location>
</feature>
<dbReference type="InterPro" id="IPR013103">
    <property type="entry name" value="RVT_2"/>
</dbReference>
<dbReference type="InterPro" id="IPR057670">
    <property type="entry name" value="SH3_retrovirus"/>
</dbReference>
<feature type="region of interest" description="Disordered" evidence="1">
    <location>
        <begin position="299"/>
        <end position="323"/>
    </location>
</feature>
<feature type="compositionally biased region" description="Polar residues" evidence="1">
    <location>
        <begin position="299"/>
        <end position="311"/>
    </location>
</feature>
<evidence type="ECO:0000259" key="3">
    <source>
        <dbReference type="Pfam" id="PF25597"/>
    </source>
</evidence>
<dbReference type="PANTHER" id="PTHR11439">
    <property type="entry name" value="GAG-POL-RELATED RETROTRANSPOSON"/>
    <property type="match status" value="1"/>
</dbReference>
<dbReference type="AlphaFoldDB" id="A0A6L2LNJ9"/>
<protein>
    <submittedName>
        <fullName evidence="4">Gag-Pol polyprotein</fullName>
    </submittedName>
</protein>
<feature type="region of interest" description="Disordered" evidence="1">
    <location>
        <begin position="127"/>
        <end position="155"/>
    </location>
</feature>
<reference evidence="4" key="1">
    <citation type="journal article" date="2019" name="Sci. Rep.">
        <title>Draft genome of Tanacetum cinerariifolium, the natural source of mosquito coil.</title>
        <authorList>
            <person name="Yamashiro T."/>
            <person name="Shiraishi A."/>
            <person name="Satake H."/>
            <person name="Nakayama K."/>
        </authorList>
    </citation>
    <scope>NUCLEOTIDE SEQUENCE</scope>
</reference>
<dbReference type="Pfam" id="PF07727">
    <property type="entry name" value="RVT_2"/>
    <property type="match status" value="1"/>
</dbReference>
<evidence type="ECO:0000256" key="1">
    <source>
        <dbReference type="SAM" id="MobiDB-lite"/>
    </source>
</evidence>
<feature type="domain" description="Retroviral polymerase SH3-like" evidence="3">
    <location>
        <begin position="246"/>
        <end position="297"/>
    </location>
</feature>
<dbReference type="PANTHER" id="PTHR11439:SF509">
    <property type="entry name" value="RNA-DIRECTED DNA POLYMERASE"/>
    <property type="match status" value="1"/>
</dbReference>
<feature type="compositionally biased region" description="Basic and acidic residues" evidence="1">
    <location>
        <begin position="127"/>
        <end position="153"/>
    </location>
</feature>
<comment type="caution">
    <text evidence="4">The sequence shown here is derived from an EMBL/GenBank/DDBJ whole genome shotgun (WGS) entry which is preliminary data.</text>
</comment>
<name>A0A6L2LNJ9_TANCI</name>
<evidence type="ECO:0000313" key="4">
    <source>
        <dbReference type="EMBL" id="GEU63371.1"/>
    </source>
</evidence>
<proteinExistence type="predicted"/>
<feature type="compositionally biased region" description="Polar residues" evidence="1">
    <location>
        <begin position="373"/>
        <end position="392"/>
    </location>
</feature>
<dbReference type="EMBL" id="BKCJ010004834">
    <property type="protein sequence ID" value="GEU63371.1"/>
    <property type="molecule type" value="Genomic_DNA"/>
</dbReference>
<gene>
    <name evidence="4" type="ORF">Tci_035349</name>
</gene>
<dbReference type="CDD" id="cd09272">
    <property type="entry name" value="RNase_HI_RT_Ty1"/>
    <property type="match status" value="2"/>
</dbReference>
<evidence type="ECO:0000259" key="2">
    <source>
        <dbReference type="Pfam" id="PF07727"/>
    </source>
</evidence>
<accession>A0A6L2LNJ9</accession>
<organism evidence="4">
    <name type="scientific">Tanacetum cinerariifolium</name>
    <name type="common">Dalmatian daisy</name>
    <name type="synonym">Chrysanthemum cinerariifolium</name>
    <dbReference type="NCBI Taxonomy" id="118510"/>
    <lineage>
        <taxon>Eukaryota</taxon>
        <taxon>Viridiplantae</taxon>
        <taxon>Streptophyta</taxon>
        <taxon>Embryophyta</taxon>
        <taxon>Tracheophyta</taxon>
        <taxon>Spermatophyta</taxon>
        <taxon>Magnoliopsida</taxon>
        <taxon>eudicotyledons</taxon>
        <taxon>Gunneridae</taxon>
        <taxon>Pentapetalae</taxon>
        <taxon>asterids</taxon>
        <taxon>campanulids</taxon>
        <taxon>Asterales</taxon>
        <taxon>Asteraceae</taxon>
        <taxon>Asteroideae</taxon>
        <taxon>Anthemideae</taxon>
        <taxon>Anthemidinae</taxon>
        <taxon>Tanacetum</taxon>
    </lineage>
</organism>
<feature type="region of interest" description="Disordered" evidence="1">
    <location>
        <begin position="360"/>
        <end position="394"/>
    </location>
</feature>
<dbReference type="Pfam" id="PF25597">
    <property type="entry name" value="SH3_retrovirus"/>
    <property type="match status" value="1"/>
</dbReference>
<feature type="compositionally biased region" description="Low complexity" evidence="1">
    <location>
        <begin position="360"/>
        <end position="372"/>
    </location>
</feature>